<dbReference type="InterPro" id="IPR022485">
    <property type="entry name" value="SHCHC_synthase_MenH"/>
</dbReference>
<comment type="similarity">
    <text evidence="3">Belongs to the AB hydrolase superfamily. MenH family.</text>
</comment>
<proteinExistence type="inferred from homology"/>
<comment type="subunit">
    <text evidence="3">Monomer.</text>
</comment>
<keyword evidence="6" id="KW-1185">Reference proteome</keyword>
<sequence>MPTCCSQLSARLSGAKDRPAVVFLHGLLGSGKDWQGVVDILEQDFTCLTIDLPGHGESKNVCVKGVGETDGFEDTGKLVIQAIQSHLNQPFWLVGYSLGARIGMYMCAFQRYALARGKANLQGLIIESGHTGLPVNERGARLENDERWARRFADEPMVDVLQDWYQQAVFSSLNHEQKQSLVTIRSDNLGTEVASMLRATSLAKQPLLIEPLRTSGLPLYYFCGENDPKFGALAMHSGFEFLTIPDAGHNIHAEQATLYSQHVKRLINKLTN</sequence>
<evidence type="ECO:0000256" key="3">
    <source>
        <dbReference type="HAMAP-Rule" id="MF_01660"/>
    </source>
</evidence>
<reference evidence="5" key="1">
    <citation type="submission" date="2021-12" db="EMBL/GenBank/DDBJ databases">
        <title>Enterovibrio ZSDZ35 sp. nov. and Enterovibrio ZSDZ42 sp. nov., isolated from coastal seawater in Qingdao.</title>
        <authorList>
            <person name="Zhang P."/>
        </authorList>
    </citation>
    <scope>NUCLEOTIDE SEQUENCE</scope>
    <source>
        <strain evidence="5">ZSDZ42</strain>
    </source>
</reference>
<evidence type="ECO:0000256" key="1">
    <source>
        <dbReference type="ARBA" id="ARBA00022428"/>
    </source>
</evidence>
<dbReference type="Gene3D" id="3.40.50.1820">
    <property type="entry name" value="alpha/beta hydrolase"/>
    <property type="match status" value="1"/>
</dbReference>
<evidence type="ECO:0000313" key="6">
    <source>
        <dbReference type="Proteomes" id="UP001149400"/>
    </source>
</evidence>
<comment type="function">
    <text evidence="3">Catalyzes a proton abstraction reaction that results in 2,5-elimination of pyruvate from 2-succinyl-5-enolpyruvyl-6-hydroxy-3-cyclohexene-1-carboxylate (SEPHCHC) and the formation of 2-succinyl-6-hydroxy-2,4-cyclohexadiene-1-carboxylate (SHCHC).</text>
</comment>
<evidence type="ECO:0000259" key="4">
    <source>
        <dbReference type="Pfam" id="PF00561"/>
    </source>
</evidence>
<dbReference type="GO" id="GO:0070205">
    <property type="term" value="F:2-succinyl-6-hydroxy-2,4-cyclohexadiene-1-carboxylate synthase activity"/>
    <property type="evidence" value="ECO:0007669"/>
    <property type="project" value="UniProtKB-EC"/>
</dbReference>
<dbReference type="EMBL" id="JAJUBC010000006">
    <property type="protein sequence ID" value="MDD1793011.1"/>
    <property type="molecule type" value="Genomic_DNA"/>
</dbReference>
<organism evidence="5 6">
    <name type="scientific">Enterovibrio gelatinilyticus</name>
    <dbReference type="NCBI Taxonomy" id="2899819"/>
    <lineage>
        <taxon>Bacteria</taxon>
        <taxon>Pseudomonadati</taxon>
        <taxon>Pseudomonadota</taxon>
        <taxon>Gammaproteobacteria</taxon>
        <taxon>Vibrionales</taxon>
        <taxon>Vibrionaceae</taxon>
        <taxon>Enterovibrio</taxon>
    </lineage>
</organism>
<comment type="caution">
    <text evidence="5">The sequence shown here is derived from an EMBL/GenBank/DDBJ whole genome shotgun (WGS) entry which is preliminary data.</text>
</comment>
<dbReference type="RefSeq" id="WP_274163876.1">
    <property type="nucleotide sequence ID" value="NZ_JAJUBC010000006.1"/>
</dbReference>
<keyword evidence="1 3" id="KW-0474">Menaquinone biosynthesis</keyword>
<evidence type="ECO:0000313" key="5">
    <source>
        <dbReference type="EMBL" id="MDD1793011.1"/>
    </source>
</evidence>
<dbReference type="PANTHER" id="PTHR42916:SF1">
    <property type="entry name" value="PROTEIN PHYLLO, CHLOROPLASTIC"/>
    <property type="match status" value="1"/>
</dbReference>
<dbReference type="PANTHER" id="PTHR42916">
    <property type="entry name" value="2-SUCCINYL-5-ENOLPYRUVYL-6-HYDROXY-3-CYCLOHEXENE-1-CARBOXYLATE SYNTHASE"/>
    <property type="match status" value="1"/>
</dbReference>
<comment type="catalytic activity">
    <reaction evidence="3">
        <text>5-enolpyruvoyl-6-hydroxy-2-succinyl-cyclohex-3-ene-1-carboxylate = (1R,6R)-6-hydroxy-2-succinyl-cyclohexa-2,4-diene-1-carboxylate + pyruvate</text>
        <dbReference type="Rhea" id="RHEA:25597"/>
        <dbReference type="ChEBI" id="CHEBI:15361"/>
        <dbReference type="ChEBI" id="CHEBI:58689"/>
        <dbReference type="ChEBI" id="CHEBI:58818"/>
        <dbReference type="EC" id="4.2.99.20"/>
    </reaction>
</comment>
<comment type="pathway">
    <text evidence="3">Quinol/quinone metabolism; menaquinone biosynthesis.</text>
</comment>
<dbReference type="EC" id="4.2.99.20" evidence="3"/>
<dbReference type="HAMAP" id="MF_01660">
    <property type="entry name" value="MenH"/>
    <property type="match status" value="1"/>
</dbReference>
<protein>
    <recommendedName>
        <fullName evidence="3">Putative 2-succinyl-6-hydroxy-2,4-cyclohexadiene-1-carboxylate synthase</fullName>
        <shortName evidence="3">SHCHC synthase</shortName>
        <ecNumber evidence="3">4.2.99.20</ecNumber>
    </recommendedName>
</protein>
<gene>
    <name evidence="3 5" type="primary">menH</name>
    <name evidence="5" type="ORF">LRP50_07710</name>
</gene>
<evidence type="ECO:0000256" key="2">
    <source>
        <dbReference type="ARBA" id="ARBA00023239"/>
    </source>
</evidence>
<dbReference type="Proteomes" id="UP001149400">
    <property type="component" value="Unassembled WGS sequence"/>
</dbReference>
<accession>A0ABT5QYC1</accession>
<dbReference type="Pfam" id="PF00561">
    <property type="entry name" value="Abhydrolase_1"/>
    <property type="match status" value="1"/>
</dbReference>
<keyword evidence="2 3" id="KW-0456">Lyase</keyword>
<comment type="pathway">
    <text evidence="3">Quinol/quinone metabolism; 1,4-dihydroxy-2-naphthoate biosynthesis; 1,4-dihydroxy-2-naphthoate from chorismate: step 3/7.</text>
</comment>
<dbReference type="SUPFAM" id="SSF53474">
    <property type="entry name" value="alpha/beta-Hydrolases"/>
    <property type="match status" value="1"/>
</dbReference>
<name>A0ABT5QYC1_9GAMM</name>
<dbReference type="InterPro" id="IPR000073">
    <property type="entry name" value="AB_hydrolase_1"/>
</dbReference>
<dbReference type="NCBIfam" id="NF008340">
    <property type="entry name" value="PRK11126.1"/>
    <property type="match status" value="1"/>
</dbReference>
<dbReference type="NCBIfam" id="TIGR03695">
    <property type="entry name" value="menH_SHCHC"/>
    <property type="match status" value="1"/>
</dbReference>
<feature type="domain" description="AB hydrolase-1" evidence="4">
    <location>
        <begin position="19"/>
        <end position="254"/>
    </location>
</feature>
<dbReference type="InterPro" id="IPR029058">
    <property type="entry name" value="AB_hydrolase_fold"/>
</dbReference>